<protein>
    <submittedName>
        <fullName evidence="2">Uncharacterized protein</fullName>
    </submittedName>
</protein>
<proteinExistence type="predicted"/>
<evidence type="ECO:0000313" key="3">
    <source>
        <dbReference type="Proteomes" id="UP000291838"/>
    </source>
</evidence>
<keyword evidence="3" id="KW-1185">Reference proteome</keyword>
<evidence type="ECO:0000256" key="1">
    <source>
        <dbReference type="SAM" id="MobiDB-lite"/>
    </source>
</evidence>
<feature type="region of interest" description="Disordered" evidence="1">
    <location>
        <begin position="42"/>
        <end position="91"/>
    </location>
</feature>
<dbReference type="AlphaFoldDB" id="A0A4Q2RSP7"/>
<sequence length="91" mass="9534">MTSPLTHAAGCPQDPARLDVTDHPAAGITTTHCLDCGAHHPPAGTARPTTGALAPTGRTWHDGIGLLRPTEGRIDPKRHNHPSNTYEGTNS</sequence>
<dbReference type="EMBL" id="SDWS01000004">
    <property type="protein sequence ID" value="RYB90835.1"/>
    <property type="molecule type" value="Genomic_DNA"/>
</dbReference>
<name>A0A4Q2RSP7_9ACTN</name>
<reference evidence="2 3" key="1">
    <citation type="submission" date="2019-01" db="EMBL/GenBank/DDBJ databases">
        <title>Novel species of Nocardioides.</title>
        <authorList>
            <person name="Liu Q."/>
            <person name="Xin Y.-H."/>
        </authorList>
    </citation>
    <scope>NUCLEOTIDE SEQUENCE [LARGE SCALE GENOMIC DNA]</scope>
    <source>
        <strain evidence="2 3">HLT3-15</strain>
    </source>
</reference>
<organism evidence="2 3">
    <name type="scientific">Nocardioides glacieisoli</name>
    <dbReference type="NCBI Taxonomy" id="1168730"/>
    <lineage>
        <taxon>Bacteria</taxon>
        <taxon>Bacillati</taxon>
        <taxon>Actinomycetota</taxon>
        <taxon>Actinomycetes</taxon>
        <taxon>Propionibacteriales</taxon>
        <taxon>Nocardioidaceae</taxon>
        <taxon>Nocardioides</taxon>
    </lineage>
</organism>
<accession>A0A4Q2RSP7</accession>
<comment type="caution">
    <text evidence="2">The sequence shown here is derived from an EMBL/GenBank/DDBJ whole genome shotgun (WGS) entry which is preliminary data.</text>
</comment>
<feature type="region of interest" description="Disordered" evidence="1">
    <location>
        <begin position="1"/>
        <end position="21"/>
    </location>
</feature>
<dbReference type="Proteomes" id="UP000291838">
    <property type="component" value="Unassembled WGS sequence"/>
</dbReference>
<dbReference type="RefSeq" id="WP_129475552.1">
    <property type="nucleotide sequence ID" value="NZ_SDWS01000004.1"/>
</dbReference>
<gene>
    <name evidence="2" type="ORF">EUA06_11200</name>
</gene>
<evidence type="ECO:0000313" key="2">
    <source>
        <dbReference type="EMBL" id="RYB90835.1"/>
    </source>
</evidence>
<feature type="compositionally biased region" description="Polar residues" evidence="1">
    <location>
        <begin position="82"/>
        <end position="91"/>
    </location>
</feature>
<dbReference type="OrthoDB" id="962301at2"/>